<dbReference type="Gene3D" id="3.30.700.10">
    <property type="entry name" value="Glycoprotein, Type 4 Pilin"/>
    <property type="match status" value="1"/>
</dbReference>
<dbReference type="EMBL" id="PIQC01000003">
    <property type="protein sequence ID" value="RUO71949.1"/>
    <property type="molecule type" value="Genomic_DNA"/>
</dbReference>
<organism evidence="2 3">
    <name type="scientific">Idiomarina ramblicola</name>
    <dbReference type="NCBI Taxonomy" id="263724"/>
    <lineage>
        <taxon>Bacteria</taxon>
        <taxon>Pseudomonadati</taxon>
        <taxon>Pseudomonadota</taxon>
        <taxon>Gammaproteobacteria</taxon>
        <taxon>Alteromonadales</taxon>
        <taxon>Idiomarinaceae</taxon>
        <taxon>Idiomarina</taxon>
    </lineage>
</organism>
<keyword evidence="1" id="KW-0472">Membrane</keyword>
<dbReference type="NCBIfam" id="TIGR02532">
    <property type="entry name" value="IV_pilin_GFxxxE"/>
    <property type="match status" value="1"/>
</dbReference>
<dbReference type="AlphaFoldDB" id="A0A432Z282"/>
<evidence type="ECO:0000256" key="1">
    <source>
        <dbReference type="SAM" id="Phobius"/>
    </source>
</evidence>
<dbReference type="InterPro" id="IPR045584">
    <property type="entry name" value="Pilin-like"/>
</dbReference>
<evidence type="ECO:0000313" key="2">
    <source>
        <dbReference type="EMBL" id="RUO71949.1"/>
    </source>
</evidence>
<protein>
    <recommendedName>
        <fullName evidence="4">MSHA biogenesis protein MshA</fullName>
    </recommendedName>
</protein>
<dbReference type="SUPFAM" id="SSF54523">
    <property type="entry name" value="Pili subunits"/>
    <property type="match status" value="1"/>
</dbReference>
<comment type="caution">
    <text evidence="2">The sequence shown here is derived from an EMBL/GenBank/DDBJ whole genome shotgun (WGS) entry which is preliminary data.</text>
</comment>
<name>A0A432Z282_9GAMM</name>
<accession>A0A432Z282</accession>
<evidence type="ECO:0000313" key="3">
    <source>
        <dbReference type="Proteomes" id="UP000288058"/>
    </source>
</evidence>
<dbReference type="Proteomes" id="UP000288058">
    <property type="component" value="Unassembled WGS sequence"/>
</dbReference>
<dbReference type="PROSITE" id="PS00409">
    <property type="entry name" value="PROKAR_NTER_METHYL"/>
    <property type="match status" value="1"/>
</dbReference>
<dbReference type="RefSeq" id="WP_126780986.1">
    <property type="nucleotide sequence ID" value="NZ_PIQC01000003.1"/>
</dbReference>
<dbReference type="OrthoDB" id="5902365at2"/>
<reference evidence="3" key="1">
    <citation type="journal article" date="2018" name="Front. Microbiol.">
        <title>Genome-Based Analysis Reveals the Taxonomy and Diversity of the Family Idiomarinaceae.</title>
        <authorList>
            <person name="Liu Y."/>
            <person name="Lai Q."/>
            <person name="Shao Z."/>
        </authorList>
    </citation>
    <scope>NUCLEOTIDE SEQUENCE [LARGE SCALE GENOMIC DNA]</scope>
    <source>
        <strain evidence="3">R22</strain>
    </source>
</reference>
<sequence length="173" mass="17715">MRNQKGFTLIELIIVIVVLGILAVTAAPQFINFSSDARVSALKGMEGSVKGAMQLTYSKAAIEGEETAGTATVSVKGTDVNLVFGYPDASATGIIEAVDAGFASDLTSDWVYEVETGTPDTVVMAQSSSVTGSGASGAYADGDIATSQCYLTYSAAEDDETPATIVVSDDTGC</sequence>
<dbReference type="InterPro" id="IPR012902">
    <property type="entry name" value="N_methyl_site"/>
</dbReference>
<keyword evidence="3" id="KW-1185">Reference proteome</keyword>
<proteinExistence type="predicted"/>
<keyword evidence="1" id="KW-1133">Transmembrane helix</keyword>
<dbReference type="Pfam" id="PF07963">
    <property type="entry name" value="N_methyl"/>
    <property type="match status" value="1"/>
</dbReference>
<evidence type="ECO:0008006" key="4">
    <source>
        <dbReference type="Google" id="ProtNLM"/>
    </source>
</evidence>
<feature type="transmembrane region" description="Helical" evidence="1">
    <location>
        <begin position="12"/>
        <end position="31"/>
    </location>
</feature>
<keyword evidence="1" id="KW-0812">Transmembrane</keyword>
<gene>
    <name evidence="2" type="ORF">CWI78_05390</name>
</gene>